<dbReference type="AlphaFoldDB" id="A0A381UWK7"/>
<proteinExistence type="predicted"/>
<evidence type="ECO:0000313" key="2">
    <source>
        <dbReference type="EMBL" id="SVA32515.1"/>
    </source>
</evidence>
<feature type="transmembrane region" description="Helical" evidence="1">
    <location>
        <begin position="346"/>
        <end position="365"/>
    </location>
</feature>
<feature type="transmembrane region" description="Helical" evidence="1">
    <location>
        <begin position="277"/>
        <end position="299"/>
    </location>
</feature>
<keyword evidence="1" id="KW-1133">Transmembrane helix</keyword>
<protein>
    <recommendedName>
        <fullName evidence="3">HupE/UreJ family protein</fullName>
    </recommendedName>
</protein>
<keyword evidence="1" id="KW-0472">Membrane</keyword>
<name>A0A381UWK7_9ZZZZ</name>
<sequence>VSVLAGFVLFASTTQAHDLEFTFAVVVLHSDGSYQADITVDLDALALGVGLGANSAVLANRLATLTSSELEIRISDARRVLTEQIMLRFDGVSSVSILDFPEVGKLMNDDPPSFLGLTARFTGRIPVDGSILTVEANRRFPPVYLTIVDQVQHRDMQEIVPRGVTSTAYTLGQFSGGAGGTRWSTVRQYVLLGFQHIIPEGFDHMLFVLGLFLLSPGLTALFWQVSAFTIAHTVTLALSTYGLVTLAPDIVEPLIALSIAYVAVENLFTNRMRRSRFVVVFLFGLLHGLGFAGVLGTLGLPDEHFLISLLGFNLGVELGQISVLAVAFVCVGWALRRPWYRQIVQWPASCAIALAGLYLFALRVFTF</sequence>
<feature type="transmembrane region" description="Helical" evidence="1">
    <location>
        <begin position="250"/>
        <end position="268"/>
    </location>
</feature>
<reference evidence="2" key="1">
    <citation type="submission" date="2018-05" db="EMBL/GenBank/DDBJ databases">
        <authorList>
            <person name="Lanie J.A."/>
            <person name="Ng W.-L."/>
            <person name="Kazmierczak K.M."/>
            <person name="Andrzejewski T.M."/>
            <person name="Davidsen T.M."/>
            <person name="Wayne K.J."/>
            <person name="Tettelin H."/>
            <person name="Glass J.I."/>
            <person name="Rusch D."/>
            <person name="Podicherti R."/>
            <person name="Tsui H.-C.T."/>
            <person name="Winkler M.E."/>
        </authorList>
    </citation>
    <scope>NUCLEOTIDE SEQUENCE</scope>
</reference>
<evidence type="ECO:0008006" key="3">
    <source>
        <dbReference type="Google" id="ProtNLM"/>
    </source>
</evidence>
<gene>
    <name evidence="2" type="ORF">METZ01_LOCUS85369</name>
</gene>
<organism evidence="2">
    <name type="scientific">marine metagenome</name>
    <dbReference type="NCBI Taxonomy" id="408172"/>
    <lineage>
        <taxon>unclassified sequences</taxon>
        <taxon>metagenomes</taxon>
        <taxon>ecological metagenomes</taxon>
    </lineage>
</organism>
<keyword evidence="1" id="KW-0812">Transmembrane</keyword>
<evidence type="ECO:0000256" key="1">
    <source>
        <dbReference type="SAM" id="Phobius"/>
    </source>
</evidence>
<dbReference type="Pfam" id="PF13795">
    <property type="entry name" value="HupE_UreJ_2"/>
    <property type="match status" value="1"/>
</dbReference>
<feature type="non-terminal residue" evidence="2">
    <location>
        <position position="1"/>
    </location>
</feature>
<dbReference type="InterPro" id="IPR032809">
    <property type="entry name" value="Put_HupE_UreJ"/>
</dbReference>
<feature type="transmembrane region" description="Helical" evidence="1">
    <location>
        <begin position="305"/>
        <end position="334"/>
    </location>
</feature>
<accession>A0A381UWK7</accession>
<dbReference type="EMBL" id="UINC01007294">
    <property type="protein sequence ID" value="SVA32515.1"/>
    <property type="molecule type" value="Genomic_DNA"/>
</dbReference>